<dbReference type="Gene3D" id="1.10.630.10">
    <property type="entry name" value="Cytochrome P450"/>
    <property type="match status" value="1"/>
</dbReference>
<dbReference type="InterPro" id="IPR027885">
    <property type="entry name" value="UPF0728"/>
</dbReference>
<dbReference type="FunFam" id="1.10.630.10:FF:000042">
    <property type="entry name" value="Cytochrome P450"/>
    <property type="match status" value="1"/>
</dbReference>
<comment type="caution">
    <text evidence="19">The sequence shown here is derived from an EMBL/GenBank/DDBJ whole genome shotgun (WGS) entry which is preliminary data.</text>
</comment>
<proteinExistence type="inferred from homology"/>
<dbReference type="InterPro" id="IPR002401">
    <property type="entry name" value="Cyt_P450_E_grp-I"/>
</dbReference>
<dbReference type="PANTHER" id="PTHR24292">
    <property type="entry name" value="CYTOCHROME P450"/>
    <property type="match status" value="1"/>
</dbReference>
<dbReference type="GO" id="GO:0020037">
    <property type="term" value="F:heme binding"/>
    <property type="evidence" value="ECO:0007669"/>
    <property type="project" value="InterPro"/>
</dbReference>
<evidence type="ECO:0000256" key="8">
    <source>
        <dbReference type="ARBA" id="ARBA00022723"/>
    </source>
</evidence>
<keyword evidence="11 17" id="KW-0560">Oxidoreductase</keyword>
<dbReference type="Pfam" id="PF00067">
    <property type="entry name" value="p450"/>
    <property type="match status" value="1"/>
</dbReference>
<dbReference type="OrthoDB" id="19261at2759"/>
<evidence type="ECO:0000256" key="4">
    <source>
        <dbReference type="ARBA" id="ARBA00009973"/>
    </source>
</evidence>
<accession>A0A8S1AAB4</accession>
<sequence length="684" mass="78953">MFLLLLPFTLMLVYFYLTKNYDYWARRNVKHDRPVPLFGNLFSNIIGKKSITEITKEMYNKYPNEKVVGLYLGTTPELIIRDLDIVKRILTTDFPCFYSRGLGRSAKIEPLFLNLFHVNGDTWKLLRQRLTPAFTSAKLKKMFPLVVECAAKLQATSEDIVNKGGECDVRNLMARFTIEFIGACGFGLQMDTIRNENSLFLTLGTDIFNRNRSWNHAALEALYDVFPNFRTLMQIFLKDSLSDIITKIVVDVRNQRNNKPSGRHDFIDLLLELEEKGKITTESIETQDPDGKPNLVEMELDLKCMVAQVFVFFAAGFETSSSATSYMLHELAFHPEEQLKVQEEIDQVLSKYGNKLCYDSIADMTLLSMCFKEAMRKFPSLGTLHRECVKRYTIPELGITLDPGVKIIIPVEAIQYDEKYFDNPFQFKPERFADTFKLKHSCSYLPFGAGHRSCIGARLGEMQSLAGVAALLYKFSVEPSSSTKQKLEVNHTSNTVQSIKGGLPLKLKLRKKNIDITTHYISNKYMALAHVTVYHGPCLSFHTMEHKPQKLTGLRNRLMKLGYKVDLIPVDHVNYCMLEMCSHEIFRCNLKNLHFNTHYRRDPVCQRAVEAVIQSAEKFKQARIHLWCWTYLDYQMFRRGMYTPKDYWPNDVELPKPYVSCADCVECCKIVLKKKEETSQDLTK</sequence>
<keyword evidence="18" id="KW-0732">Signal</keyword>
<dbReference type="EC" id="1.14.14.1" evidence="6"/>
<keyword evidence="13 17" id="KW-0503">Monooxygenase</keyword>
<evidence type="ECO:0000256" key="18">
    <source>
        <dbReference type="SAM" id="SignalP"/>
    </source>
</evidence>
<comment type="cofactor">
    <cofactor evidence="1 16">
        <name>heme</name>
        <dbReference type="ChEBI" id="CHEBI:30413"/>
    </cofactor>
</comment>
<evidence type="ECO:0000256" key="3">
    <source>
        <dbReference type="ARBA" id="ARBA00004406"/>
    </source>
</evidence>
<evidence type="ECO:0000313" key="19">
    <source>
        <dbReference type="EMBL" id="CAB3244260.1"/>
    </source>
</evidence>
<feature type="chain" id="PRO_5035926239" description="unspecific monooxygenase" evidence="18">
    <location>
        <begin position="19"/>
        <end position="684"/>
    </location>
</feature>
<dbReference type="InterPro" id="IPR017972">
    <property type="entry name" value="Cyt_P450_CS"/>
</dbReference>
<keyword evidence="10" id="KW-0492">Microsome</keyword>
<comment type="similarity">
    <text evidence="5 17">Belongs to the cytochrome P450 family.</text>
</comment>
<keyword evidence="9" id="KW-0256">Endoplasmic reticulum</keyword>
<keyword evidence="14" id="KW-0472">Membrane</keyword>
<evidence type="ECO:0000256" key="6">
    <source>
        <dbReference type="ARBA" id="ARBA00012109"/>
    </source>
</evidence>
<keyword evidence="8 16" id="KW-0479">Metal-binding</keyword>
<evidence type="ECO:0000313" key="20">
    <source>
        <dbReference type="Proteomes" id="UP000494256"/>
    </source>
</evidence>
<dbReference type="AlphaFoldDB" id="A0A8S1AAB4"/>
<evidence type="ECO:0000256" key="7">
    <source>
        <dbReference type="ARBA" id="ARBA00022617"/>
    </source>
</evidence>
<protein>
    <recommendedName>
        <fullName evidence="6">unspecific monooxygenase</fullName>
        <ecNumber evidence="6">1.14.14.1</ecNumber>
    </recommendedName>
</protein>
<dbReference type="Pfam" id="PF15092">
    <property type="entry name" value="UPF0728"/>
    <property type="match status" value="1"/>
</dbReference>
<dbReference type="PRINTS" id="PR00463">
    <property type="entry name" value="EP450I"/>
</dbReference>
<evidence type="ECO:0000256" key="12">
    <source>
        <dbReference type="ARBA" id="ARBA00023004"/>
    </source>
</evidence>
<dbReference type="CDD" id="cd11056">
    <property type="entry name" value="CYP6-like"/>
    <property type="match status" value="1"/>
</dbReference>
<evidence type="ECO:0000256" key="14">
    <source>
        <dbReference type="ARBA" id="ARBA00023136"/>
    </source>
</evidence>
<evidence type="ECO:0000256" key="2">
    <source>
        <dbReference type="ARBA" id="ARBA00004174"/>
    </source>
</evidence>
<evidence type="ECO:0000256" key="13">
    <source>
        <dbReference type="ARBA" id="ARBA00023033"/>
    </source>
</evidence>
<evidence type="ECO:0000256" key="1">
    <source>
        <dbReference type="ARBA" id="ARBA00001971"/>
    </source>
</evidence>
<comment type="catalytic activity">
    <reaction evidence="15">
        <text>an organic molecule + reduced [NADPH--hemoprotein reductase] + O2 = an alcohol + oxidized [NADPH--hemoprotein reductase] + H2O + H(+)</text>
        <dbReference type="Rhea" id="RHEA:17149"/>
        <dbReference type="Rhea" id="RHEA-COMP:11964"/>
        <dbReference type="Rhea" id="RHEA-COMP:11965"/>
        <dbReference type="ChEBI" id="CHEBI:15377"/>
        <dbReference type="ChEBI" id="CHEBI:15378"/>
        <dbReference type="ChEBI" id="CHEBI:15379"/>
        <dbReference type="ChEBI" id="CHEBI:30879"/>
        <dbReference type="ChEBI" id="CHEBI:57618"/>
        <dbReference type="ChEBI" id="CHEBI:58210"/>
        <dbReference type="ChEBI" id="CHEBI:142491"/>
        <dbReference type="EC" id="1.14.14.1"/>
    </reaction>
</comment>
<dbReference type="InterPro" id="IPR001128">
    <property type="entry name" value="Cyt_P450"/>
</dbReference>
<dbReference type="GO" id="GO:0005506">
    <property type="term" value="F:iron ion binding"/>
    <property type="evidence" value="ECO:0007669"/>
    <property type="project" value="InterPro"/>
</dbReference>
<evidence type="ECO:0000256" key="16">
    <source>
        <dbReference type="PIRSR" id="PIRSR602401-1"/>
    </source>
</evidence>
<evidence type="ECO:0000256" key="15">
    <source>
        <dbReference type="ARBA" id="ARBA00047827"/>
    </source>
</evidence>
<evidence type="ECO:0000256" key="10">
    <source>
        <dbReference type="ARBA" id="ARBA00022848"/>
    </source>
</evidence>
<name>A0A8S1AAB4_ARCPL</name>
<dbReference type="PANTHER" id="PTHR24292:SF45">
    <property type="entry name" value="CYTOCHROME P450 6G1-RELATED"/>
    <property type="match status" value="1"/>
</dbReference>
<dbReference type="InterPro" id="IPR036396">
    <property type="entry name" value="Cyt_P450_sf"/>
</dbReference>
<reference evidence="19 20" key="1">
    <citation type="submission" date="2020-04" db="EMBL/GenBank/DDBJ databases">
        <authorList>
            <person name="Wallbank WR R."/>
            <person name="Pardo Diaz C."/>
            <person name="Kozak K."/>
            <person name="Martin S."/>
            <person name="Jiggins C."/>
            <person name="Moest M."/>
            <person name="Warren A I."/>
            <person name="Byers J.R.P. K."/>
            <person name="Montejo-Kovacevich G."/>
            <person name="Yen C E."/>
        </authorList>
    </citation>
    <scope>NUCLEOTIDE SEQUENCE [LARGE SCALE GENOMIC DNA]</scope>
</reference>
<dbReference type="SUPFAM" id="SSF48264">
    <property type="entry name" value="Cytochrome P450"/>
    <property type="match status" value="1"/>
</dbReference>
<dbReference type="GO" id="GO:0016712">
    <property type="term" value="F:oxidoreductase activity, acting on paired donors, with incorporation or reduction of molecular oxygen, reduced flavin or flavoprotein as one donor, and incorporation of one atom of oxygen"/>
    <property type="evidence" value="ECO:0007669"/>
    <property type="project" value="UniProtKB-EC"/>
</dbReference>
<dbReference type="PRINTS" id="PR00385">
    <property type="entry name" value="P450"/>
</dbReference>
<dbReference type="Proteomes" id="UP000494256">
    <property type="component" value="Unassembled WGS sequence"/>
</dbReference>
<keyword evidence="7 16" id="KW-0349">Heme</keyword>
<evidence type="ECO:0000256" key="17">
    <source>
        <dbReference type="RuleBase" id="RU000461"/>
    </source>
</evidence>
<evidence type="ECO:0000256" key="5">
    <source>
        <dbReference type="ARBA" id="ARBA00010617"/>
    </source>
</evidence>
<keyword evidence="12 16" id="KW-0408">Iron</keyword>
<comment type="similarity">
    <text evidence="4">Belongs to the UPF0728 family.</text>
</comment>
<dbReference type="InterPro" id="IPR050476">
    <property type="entry name" value="Insect_CytP450_Detox"/>
</dbReference>
<feature type="signal peptide" evidence="18">
    <location>
        <begin position="1"/>
        <end position="18"/>
    </location>
</feature>
<feature type="binding site" description="axial binding residue" evidence="16">
    <location>
        <position position="454"/>
    </location>
    <ligand>
        <name>heme</name>
        <dbReference type="ChEBI" id="CHEBI:30413"/>
    </ligand>
    <ligandPart>
        <name>Fe</name>
        <dbReference type="ChEBI" id="CHEBI:18248"/>
    </ligandPart>
</feature>
<dbReference type="EMBL" id="CADEBD010000315">
    <property type="protein sequence ID" value="CAB3244260.1"/>
    <property type="molecule type" value="Genomic_DNA"/>
</dbReference>
<comment type="subcellular location">
    <subcellularLocation>
        <location evidence="3">Endoplasmic reticulum membrane</location>
        <topology evidence="3">Peripheral membrane protein</topology>
    </subcellularLocation>
    <subcellularLocation>
        <location evidence="2">Microsome membrane</location>
        <topology evidence="2">Peripheral membrane protein</topology>
    </subcellularLocation>
</comment>
<organism evidence="19 20">
    <name type="scientific">Arctia plantaginis</name>
    <name type="common">Wood tiger moth</name>
    <name type="synonym">Phalaena plantaginis</name>
    <dbReference type="NCBI Taxonomy" id="874455"/>
    <lineage>
        <taxon>Eukaryota</taxon>
        <taxon>Metazoa</taxon>
        <taxon>Ecdysozoa</taxon>
        <taxon>Arthropoda</taxon>
        <taxon>Hexapoda</taxon>
        <taxon>Insecta</taxon>
        <taxon>Pterygota</taxon>
        <taxon>Neoptera</taxon>
        <taxon>Endopterygota</taxon>
        <taxon>Lepidoptera</taxon>
        <taxon>Glossata</taxon>
        <taxon>Ditrysia</taxon>
        <taxon>Noctuoidea</taxon>
        <taxon>Erebidae</taxon>
        <taxon>Arctiinae</taxon>
        <taxon>Arctia</taxon>
    </lineage>
</organism>
<gene>
    <name evidence="19" type="ORF">APLA_LOCUS10656</name>
</gene>
<evidence type="ECO:0000256" key="11">
    <source>
        <dbReference type="ARBA" id="ARBA00023002"/>
    </source>
</evidence>
<evidence type="ECO:0000256" key="9">
    <source>
        <dbReference type="ARBA" id="ARBA00022824"/>
    </source>
</evidence>
<dbReference type="PROSITE" id="PS00086">
    <property type="entry name" value="CYTOCHROME_P450"/>
    <property type="match status" value="1"/>
</dbReference>
<dbReference type="GO" id="GO:0005789">
    <property type="term" value="C:endoplasmic reticulum membrane"/>
    <property type="evidence" value="ECO:0007669"/>
    <property type="project" value="UniProtKB-SubCell"/>
</dbReference>